<feature type="transmembrane region" description="Helical" evidence="7">
    <location>
        <begin position="83"/>
        <end position="104"/>
    </location>
</feature>
<dbReference type="Pfam" id="PF20684">
    <property type="entry name" value="Fung_rhodopsin"/>
    <property type="match status" value="1"/>
</dbReference>
<evidence type="ECO:0000256" key="2">
    <source>
        <dbReference type="ARBA" id="ARBA00022692"/>
    </source>
</evidence>
<evidence type="ECO:0000259" key="8">
    <source>
        <dbReference type="Pfam" id="PF20684"/>
    </source>
</evidence>
<evidence type="ECO:0000256" key="5">
    <source>
        <dbReference type="ARBA" id="ARBA00038359"/>
    </source>
</evidence>
<sequence>MDDMPPLAYGVITALFPIAVITIPMRIWVRGIALQDLSWDDWMMASMTIFFPTQQAILHLEVVTATRPEVMTDLLKGLLAEEFYYVWMQFSVKMCFLLFFFRLFSERPFRIALWSVIVFHAGSTIAIWLLYALQCQPLEAFYHPKLYPDVKCISNDIAYFIPYSLNLFVDVCILVLPLPTIITLQMSTKRKLAVTAVVTAGGAAVLCGGLRAIILSEFAESPDFTWALGKMVIISAVEIDMGIIAANMPAIKAFYRCWRQDKLGAGQGKYVEDSSAGQASTGSRSAGLELSSDAPRSKPGVAVYVGPRERLPSTESERELWELPRQKPRKAEYDSSWRSGEASTSLSDESLRHHTCLYLYDVRFRSQTKSPELQWLFIAAGNEYHGHILSVS</sequence>
<dbReference type="GeneID" id="75826942"/>
<feature type="transmembrane region" description="Helical" evidence="7">
    <location>
        <begin position="192"/>
        <end position="214"/>
    </location>
</feature>
<keyword evidence="2 7" id="KW-0812">Transmembrane</keyword>
<dbReference type="RefSeq" id="XP_051360181.1">
    <property type="nucleotide sequence ID" value="XM_051508709.1"/>
</dbReference>
<comment type="similarity">
    <text evidence="5">Belongs to the SAT4 family.</text>
</comment>
<feature type="domain" description="Rhodopsin" evidence="8">
    <location>
        <begin position="25"/>
        <end position="255"/>
    </location>
</feature>
<evidence type="ECO:0000313" key="10">
    <source>
        <dbReference type="Proteomes" id="UP001055219"/>
    </source>
</evidence>
<reference evidence="9" key="2">
    <citation type="submission" date="2022-07" db="EMBL/GenBank/DDBJ databases">
        <authorList>
            <person name="Goncalves M.F.M."/>
            <person name="Hilario S."/>
            <person name="Van De Peer Y."/>
            <person name="Esteves A.C."/>
            <person name="Alves A."/>
        </authorList>
    </citation>
    <scope>NUCLEOTIDE SEQUENCE</scope>
    <source>
        <strain evidence="9">MUM 19.33</strain>
    </source>
</reference>
<feature type="transmembrane region" description="Helical" evidence="7">
    <location>
        <begin position="111"/>
        <end position="131"/>
    </location>
</feature>
<dbReference type="AlphaFoldDB" id="A0A9P9XXM5"/>
<feature type="region of interest" description="Disordered" evidence="6">
    <location>
        <begin position="269"/>
        <end position="310"/>
    </location>
</feature>
<gene>
    <name evidence="9" type="ORF">J7T54_000423</name>
</gene>
<dbReference type="InterPro" id="IPR049326">
    <property type="entry name" value="Rhodopsin_dom_fungi"/>
</dbReference>
<keyword evidence="10" id="KW-1185">Reference proteome</keyword>
<evidence type="ECO:0000256" key="1">
    <source>
        <dbReference type="ARBA" id="ARBA00004141"/>
    </source>
</evidence>
<protein>
    <recommendedName>
        <fullName evidence="8">Rhodopsin domain-containing protein</fullName>
    </recommendedName>
</protein>
<evidence type="ECO:0000256" key="7">
    <source>
        <dbReference type="SAM" id="Phobius"/>
    </source>
</evidence>
<dbReference type="EMBL" id="JAGIXG020000048">
    <property type="protein sequence ID" value="KAI6779325.1"/>
    <property type="molecule type" value="Genomic_DNA"/>
</dbReference>
<dbReference type="OrthoDB" id="5329176at2759"/>
<dbReference type="PANTHER" id="PTHR33048">
    <property type="entry name" value="PTH11-LIKE INTEGRAL MEMBRANE PROTEIN (AFU_ORTHOLOGUE AFUA_5G11245)"/>
    <property type="match status" value="1"/>
</dbReference>
<name>A0A9P9XXM5_9HYPO</name>
<comment type="subcellular location">
    <subcellularLocation>
        <location evidence="1">Membrane</location>
        <topology evidence="1">Multi-pass membrane protein</topology>
    </subcellularLocation>
</comment>
<proteinExistence type="inferred from homology"/>
<accession>A0A9P9XXM5</accession>
<feature type="transmembrane region" description="Helical" evidence="7">
    <location>
        <begin position="6"/>
        <end position="29"/>
    </location>
</feature>
<dbReference type="GO" id="GO:0016020">
    <property type="term" value="C:membrane"/>
    <property type="evidence" value="ECO:0007669"/>
    <property type="project" value="UniProtKB-SubCell"/>
</dbReference>
<evidence type="ECO:0000256" key="4">
    <source>
        <dbReference type="ARBA" id="ARBA00023136"/>
    </source>
</evidence>
<dbReference type="InterPro" id="IPR052337">
    <property type="entry name" value="SAT4-like"/>
</dbReference>
<dbReference type="PANTHER" id="PTHR33048:SF47">
    <property type="entry name" value="INTEGRAL MEMBRANE PROTEIN-RELATED"/>
    <property type="match status" value="1"/>
</dbReference>
<feature type="compositionally biased region" description="Polar residues" evidence="6">
    <location>
        <begin position="275"/>
        <end position="284"/>
    </location>
</feature>
<evidence type="ECO:0000256" key="3">
    <source>
        <dbReference type="ARBA" id="ARBA00022989"/>
    </source>
</evidence>
<feature type="transmembrane region" description="Helical" evidence="7">
    <location>
        <begin position="157"/>
        <end position="180"/>
    </location>
</feature>
<reference evidence="9" key="1">
    <citation type="journal article" date="2021" name="J Fungi (Basel)">
        <title>Genomic and Metabolomic Analyses of the Marine Fungus Emericellopsis cladophorae: Insights into Saltwater Adaptability Mechanisms and Its Biosynthetic Potential.</title>
        <authorList>
            <person name="Goncalves M.F.M."/>
            <person name="Hilario S."/>
            <person name="Van de Peer Y."/>
            <person name="Esteves A.C."/>
            <person name="Alves A."/>
        </authorList>
    </citation>
    <scope>NUCLEOTIDE SEQUENCE</scope>
    <source>
        <strain evidence="9">MUM 19.33</strain>
    </source>
</reference>
<comment type="caution">
    <text evidence="9">The sequence shown here is derived from an EMBL/GenBank/DDBJ whole genome shotgun (WGS) entry which is preliminary data.</text>
</comment>
<organism evidence="9 10">
    <name type="scientific">Emericellopsis cladophorae</name>
    <dbReference type="NCBI Taxonomy" id="2686198"/>
    <lineage>
        <taxon>Eukaryota</taxon>
        <taxon>Fungi</taxon>
        <taxon>Dikarya</taxon>
        <taxon>Ascomycota</taxon>
        <taxon>Pezizomycotina</taxon>
        <taxon>Sordariomycetes</taxon>
        <taxon>Hypocreomycetidae</taxon>
        <taxon>Hypocreales</taxon>
        <taxon>Bionectriaceae</taxon>
        <taxon>Emericellopsis</taxon>
    </lineage>
</organism>
<evidence type="ECO:0000313" key="9">
    <source>
        <dbReference type="EMBL" id="KAI6779325.1"/>
    </source>
</evidence>
<dbReference type="Proteomes" id="UP001055219">
    <property type="component" value="Unassembled WGS sequence"/>
</dbReference>
<feature type="transmembrane region" description="Helical" evidence="7">
    <location>
        <begin position="226"/>
        <end position="246"/>
    </location>
</feature>
<keyword evidence="3 7" id="KW-1133">Transmembrane helix</keyword>
<keyword evidence="4 7" id="KW-0472">Membrane</keyword>
<evidence type="ECO:0000256" key="6">
    <source>
        <dbReference type="SAM" id="MobiDB-lite"/>
    </source>
</evidence>